<dbReference type="PANTHER" id="PTHR48207:SF4">
    <property type="entry name" value="BLL6097 PROTEIN"/>
    <property type="match status" value="1"/>
</dbReference>
<dbReference type="InterPro" id="IPR023606">
    <property type="entry name" value="CoA-Trfase_III_dom_1_sf"/>
</dbReference>
<dbReference type="InterPro" id="IPR044855">
    <property type="entry name" value="CoA-Trfase_III_dom3_sf"/>
</dbReference>
<dbReference type="Gene3D" id="3.30.1540.10">
    <property type="entry name" value="formyl-coa transferase, domain 3"/>
    <property type="match status" value="1"/>
</dbReference>
<evidence type="ECO:0000313" key="2">
    <source>
        <dbReference type="EMBL" id="MCP1335459.1"/>
    </source>
</evidence>
<keyword evidence="3" id="KW-1185">Reference proteome</keyword>
<evidence type="ECO:0000256" key="1">
    <source>
        <dbReference type="ARBA" id="ARBA00022679"/>
    </source>
</evidence>
<accession>A0A9J6PCS7</accession>
<evidence type="ECO:0000313" key="3">
    <source>
        <dbReference type="Proteomes" id="UP001055804"/>
    </source>
</evidence>
<dbReference type="Pfam" id="PF02515">
    <property type="entry name" value="CoA_transf_3"/>
    <property type="match status" value="1"/>
</dbReference>
<dbReference type="InterPro" id="IPR003673">
    <property type="entry name" value="CoA-Trfase_fam_III"/>
</dbReference>
<sequence length="403" mass="44823">MTTTSRPLDGVRIVDLSNMLMAPYTTQILGDMGADVIKVEAPPGGDPVRGIGPLRSPGMGAIFLNTNRSKRSIVLDLRAPGGHEAMMRLLKTADVLVYNRRPAVMERLGLSYETVREANPGLIYAGLFGYGQDGPYGHKPAFDDLIQGVVAIPSMMRHPGDAELRYVPTAIVDRGVALWAVGQITAALFHRSRTGQGQRIDMPMFEMMASFVLSDHMQGLTFEPPQGPVGYARLLSPERRPFRTSDGHICVVIYTDTHWRSFFEGLGRREVVDTDPRFQSMTTRTRNIETIYRDLGEILRGRTTAEWLRFFEETDIPAMPVHTLESLLDDPHLKAVGFFSTNSHPSEGQLREMAFPSTWSETQPSSTRHAPLLGQHSSEILRELGYAEAEVARMIADRTTLIA</sequence>
<dbReference type="EMBL" id="JAMZFT010000001">
    <property type="protein sequence ID" value="MCP1335459.1"/>
    <property type="molecule type" value="Genomic_DNA"/>
</dbReference>
<dbReference type="Proteomes" id="UP001055804">
    <property type="component" value="Unassembled WGS sequence"/>
</dbReference>
<dbReference type="GO" id="GO:0008410">
    <property type="term" value="F:CoA-transferase activity"/>
    <property type="evidence" value="ECO:0007669"/>
    <property type="project" value="TreeGrafter"/>
</dbReference>
<dbReference type="AlphaFoldDB" id="A0A9J6PCS7"/>
<dbReference type="RefSeq" id="WP_269331403.1">
    <property type="nucleotide sequence ID" value="NZ_JAMZFT010000001.1"/>
</dbReference>
<reference evidence="2" key="1">
    <citation type="submission" date="2022-06" db="EMBL/GenBank/DDBJ databases">
        <title>Isolation and Genomics of Futiania mangrovii gen. nov., sp. nov., a Rare and Metabolically-versatile member in the Class Alphaproteobacteria.</title>
        <authorList>
            <person name="Liu L."/>
            <person name="Huang W.-C."/>
            <person name="Pan J."/>
            <person name="Li J."/>
            <person name="Huang Y."/>
            <person name="Du H."/>
            <person name="Liu Y."/>
            <person name="Li M."/>
        </authorList>
    </citation>
    <scope>NUCLEOTIDE SEQUENCE</scope>
    <source>
        <strain evidence="2">FT118</strain>
    </source>
</reference>
<dbReference type="Gene3D" id="3.40.50.10540">
    <property type="entry name" value="Crotonobetainyl-coa:carnitine coa-transferase, domain 1"/>
    <property type="match status" value="1"/>
</dbReference>
<comment type="caution">
    <text evidence="2">The sequence shown here is derived from an EMBL/GenBank/DDBJ whole genome shotgun (WGS) entry which is preliminary data.</text>
</comment>
<dbReference type="InterPro" id="IPR050483">
    <property type="entry name" value="CoA-transferase_III_domain"/>
</dbReference>
<keyword evidence="1 2" id="KW-0808">Transferase</keyword>
<gene>
    <name evidence="2" type="ORF">NJQ99_03460</name>
</gene>
<protein>
    <submittedName>
        <fullName evidence="2">CoA transferase</fullName>
    </submittedName>
</protein>
<organism evidence="2 3">
    <name type="scientific">Futiania mangrovi</name>
    <dbReference type="NCBI Taxonomy" id="2959716"/>
    <lineage>
        <taxon>Bacteria</taxon>
        <taxon>Pseudomonadati</taxon>
        <taxon>Pseudomonadota</taxon>
        <taxon>Alphaproteobacteria</taxon>
        <taxon>Futianiales</taxon>
        <taxon>Futianiaceae</taxon>
        <taxon>Futiania</taxon>
    </lineage>
</organism>
<name>A0A9J6PCS7_9PROT</name>
<dbReference type="SUPFAM" id="SSF89796">
    <property type="entry name" value="CoA-transferase family III (CaiB/BaiF)"/>
    <property type="match status" value="1"/>
</dbReference>
<proteinExistence type="predicted"/>
<dbReference type="PANTHER" id="PTHR48207">
    <property type="entry name" value="SUCCINATE--HYDROXYMETHYLGLUTARATE COA-TRANSFERASE"/>
    <property type="match status" value="1"/>
</dbReference>